<evidence type="ECO:0000256" key="2">
    <source>
        <dbReference type="ARBA" id="ARBA00023235"/>
    </source>
</evidence>
<name>A0A0G2EB32_9PEZI</name>
<dbReference type="InterPro" id="IPR008183">
    <property type="entry name" value="Aldose_1/G6P_1-epimerase"/>
</dbReference>
<dbReference type="InterPro" id="IPR014718">
    <property type="entry name" value="GH-type_carb-bd"/>
</dbReference>
<dbReference type="GO" id="GO:0004034">
    <property type="term" value="F:aldose 1-epimerase activity"/>
    <property type="evidence" value="ECO:0007669"/>
    <property type="project" value="TreeGrafter"/>
</dbReference>
<organism evidence="4 5">
    <name type="scientific">Diplodia seriata</name>
    <dbReference type="NCBI Taxonomy" id="420778"/>
    <lineage>
        <taxon>Eukaryota</taxon>
        <taxon>Fungi</taxon>
        <taxon>Dikarya</taxon>
        <taxon>Ascomycota</taxon>
        <taxon>Pezizomycotina</taxon>
        <taxon>Dothideomycetes</taxon>
        <taxon>Dothideomycetes incertae sedis</taxon>
        <taxon>Botryosphaeriales</taxon>
        <taxon>Botryosphaeriaceae</taxon>
        <taxon>Diplodia</taxon>
    </lineage>
</organism>
<dbReference type="InterPro" id="IPR011013">
    <property type="entry name" value="Gal_mutarotase_sf_dom"/>
</dbReference>
<accession>A0A0G2EB32</accession>
<proteinExistence type="inferred from homology"/>
<dbReference type="SUPFAM" id="SSF74650">
    <property type="entry name" value="Galactose mutarotase-like"/>
    <property type="match status" value="1"/>
</dbReference>
<keyword evidence="2" id="KW-0413">Isomerase</keyword>
<dbReference type="Gene3D" id="2.70.98.10">
    <property type="match status" value="1"/>
</dbReference>
<comment type="similarity">
    <text evidence="1">Belongs to the aldose epimerase family.</text>
</comment>
<protein>
    <submittedName>
        <fullName evidence="4">Putative aldose 1-epimerase</fullName>
    </submittedName>
</protein>
<reference evidence="4 5" key="2">
    <citation type="submission" date="2015-05" db="EMBL/GenBank/DDBJ databases">
        <title>Distinctive expansion of gene families associated with plant cell wall degradation and secondary metabolism in the genomes of grapevine trunk pathogens.</title>
        <authorList>
            <person name="Lawrence D.P."/>
            <person name="Travadon R."/>
            <person name="Rolshausen P.E."/>
            <person name="Baumgartner K."/>
        </authorList>
    </citation>
    <scope>NUCLEOTIDE SEQUENCE [LARGE SCALE GENOMIC DNA]</scope>
    <source>
        <strain evidence="4">DS831</strain>
    </source>
</reference>
<gene>
    <name evidence="4" type="ORF">UCDDS831_g04988</name>
</gene>
<dbReference type="PANTHER" id="PTHR10091:SF0">
    <property type="entry name" value="GALACTOSE MUTAROTASE"/>
    <property type="match status" value="1"/>
</dbReference>
<dbReference type="AlphaFoldDB" id="A0A0G2EB32"/>
<evidence type="ECO:0000313" key="5">
    <source>
        <dbReference type="Proteomes" id="UP000034182"/>
    </source>
</evidence>
<dbReference type="Pfam" id="PF01263">
    <property type="entry name" value="Aldose_epim"/>
    <property type="match status" value="1"/>
</dbReference>
<dbReference type="FunFam" id="2.70.98.10:FF:000015">
    <property type="entry name" value="Aldose 1-epimerase, putative"/>
    <property type="match status" value="1"/>
</dbReference>
<dbReference type="CDD" id="cd09019">
    <property type="entry name" value="galactose_mutarotase_like"/>
    <property type="match status" value="1"/>
</dbReference>
<dbReference type="InterPro" id="IPR047215">
    <property type="entry name" value="Galactose_mutarotase-like"/>
</dbReference>
<sequence length="338" mass="36468">MPQPESNVAFLPLGAIIQEFAVNGKNIVQNFETAEQYQKYNSPFFGETIGRVANRISGAKINSLNGKSYALAANNGPNSLHGGDGGWGKRQFEGPTPLSKNGKEAVLFKYLSPDGEGGYPGAVELKVWYTAYEENVGGAKHTVLETEYEAELVGSDDVQETIVGLTNHTYFNLAGAPTSTTIAGTEVTLSTDQHLPVDDTAIPTGSIEPYPGVTANKPFTLGEKEPAIDHCFILNKDAGSVPVDTRSLPLQKLAAFHQPSSKMHLEVHSTEPAFQFYCGGFINVPAVDGLPARGVRSGFCVEPSRYVNAANVEQWRGQVLLKRGAKYGSKIVYRAWEA</sequence>
<dbReference type="PANTHER" id="PTHR10091">
    <property type="entry name" value="ALDOSE-1-EPIMERASE"/>
    <property type="match status" value="1"/>
</dbReference>
<keyword evidence="3" id="KW-0119">Carbohydrate metabolism</keyword>
<reference evidence="4 5" key="1">
    <citation type="submission" date="2015-03" db="EMBL/GenBank/DDBJ databases">
        <authorList>
            <person name="Morales-Cruz A."/>
            <person name="Amrine K.C."/>
            <person name="Cantu D."/>
        </authorList>
    </citation>
    <scope>NUCLEOTIDE SEQUENCE [LARGE SCALE GENOMIC DNA]</scope>
    <source>
        <strain evidence="4">DS831</strain>
    </source>
</reference>
<dbReference type="GO" id="GO:0006006">
    <property type="term" value="P:glucose metabolic process"/>
    <property type="evidence" value="ECO:0007669"/>
    <property type="project" value="TreeGrafter"/>
</dbReference>
<evidence type="ECO:0000256" key="3">
    <source>
        <dbReference type="ARBA" id="ARBA00023277"/>
    </source>
</evidence>
<evidence type="ECO:0000313" key="4">
    <source>
        <dbReference type="EMBL" id="KKY20187.1"/>
    </source>
</evidence>
<evidence type="ECO:0000256" key="1">
    <source>
        <dbReference type="ARBA" id="ARBA00006206"/>
    </source>
</evidence>
<dbReference type="Proteomes" id="UP000034182">
    <property type="component" value="Unassembled WGS sequence"/>
</dbReference>
<comment type="caution">
    <text evidence="4">The sequence shown here is derived from an EMBL/GenBank/DDBJ whole genome shotgun (WGS) entry which is preliminary data.</text>
</comment>
<dbReference type="GO" id="GO:0030246">
    <property type="term" value="F:carbohydrate binding"/>
    <property type="evidence" value="ECO:0007669"/>
    <property type="project" value="InterPro"/>
</dbReference>
<dbReference type="EMBL" id="LAQI01000103">
    <property type="protein sequence ID" value="KKY20187.1"/>
    <property type="molecule type" value="Genomic_DNA"/>
</dbReference>
<dbReference type="GO" id="GO:0033499">
    <property type="term" value="P:galactose catabolic process via UDP-galactose, Leloir pathway"/>
    <property type="evidence" value="ECO:0007669"/>
    <property type="project" value="TreeGrafter"/>
</dbReference>